<dbReference type="GO" id="GO:0019900">
    <property type="term" value="F:kinase binding"/>
    <property type="evidence" value="ECO:0007669"/>
    <property type="project" value="UniProtKB-ARBA"/>
</dbReference>
<dbReference type="FunFam" id="3.40.1350.100:FF:000001">
    <property type="entry name" value="Protein TIC 22, chloroplastic"/>
    <property type="match status" value="1"/>
</dbReference>
<evidence type="ECO:0000256" key="13">
    <source>
        <dbReference type="ARBA" id="ARBA00022946"/>
    </source>
</evidence>
<organism evidence="29 30">
    <name type="scientific">Eruca vesicaria subsp. sativa</name>
    <name type="common">Garden rocket</name>
    <name type="synonym">Eruca sativa</name>
    <dbReference type="NCBI Taxonomy" id="29727"/>
    <lineage>
        <taxon>Eukaryota</taxon>
        <taxon>Viridiplantae</taxon>
        <taxon>Streptophyta</taxon>
        <taxon>Embryophyta</taxon>
        <taxon>Tracheophyta</taxon>
        <taxon>Spermatophyta</taxon>
        <taxon>Magnoliopsida</taxon>
        <taxon>eudicotyledons</taxon>
        <taxon>Gunneridae</taxon>
        <taxon>Pentapetalae</taxon>
        <taxon>rosids</taxon>
        <taxon>malvids</taxon>
        <taxon>Brassicales</taxon>
        <taxon>Brassicaceae</taxon>
        <taxon>Brassiceae</taxon>
        <taxon>Eruca</taxon>
    </lineage>
</organism>
<comment type="caution">
    <text evidence="29">The sequence shown here is derived from an EMBL/GenBank/DDBJ whole genome shotgun (WGS) entry which is preliminary data.</text>
</comment>
<evidence type="ECO:0000256" key="12">
    <source>
        <dbReference type="ARBA" id="ARBA00022927"/>
    </source>
</evidence>
<dbReference type="InterPro" id="IPR056150">
    <property type="entry name" value="WD40_CDC20-Fz"/>
</dbReference>
<comment type="similarity">
    <text evidence="3">Belongs to the WD repeat CDC20/Fizzy family.</text>
</comment>
<dbReference type="Gene3D" id="3.40.1350.100">
    <property type="match status" value="2"/>
</dbReference>
<evidence type="ECO:0000256" key="11">
    <source>
        <dbReference type="ARBA" id="ARBA00022786"/>
    </source>
</evidence>
<dbReference type="CDD" id="cd10017">
    <property type="entry name" value="B3_DNA"/>
    <property type="match status" value="2"/>
</dbReference>
<sequence length="1055" mass="118146">MEPSLKPNPFLSFSSFLHTHCNRFASDLSSRFEDTKRRFSPLPPFASVSHSSNPSSTTSTLNSSHVAKSLTGTSVFTVSNTNNEFVLISDPTGDKSIGLLCFRQEDAEAFLAQARLRRRELKANAKVVPITLDQVVYLLKVEGISFRFLPDPIQIKNALELKSSSSKNGFDGVPVFQSELLVVRKKNKRYCPVYFSKEDIEKELSKHTRASRGDQQIMVGSLEDVLRKMERSEKNSGWEDVIFIPPGRSYAQHMQEKKMEETCDDCLRWEEQLYWTHFQTIHFSQLLLPGFHNLLAIPKKFSTFCKRKLPKIVTLKSPSGSKYNVGLEEDDEKTLAFRCGWETFVKDHSLQESDLLVFKFNGSSEFEVLIFDGDTLCEKPTSYFVRKCGHAEKTNDLIGIDTMLPQTGIEQEEHINSDLDTDSRQPTVITPTSNGPISEGKYPIGVFKKMRGQISINDLEKKADVEMISGGSRKRIGETTKKKALSLAKRSLSPRGFLVVMKRSHVVSKCFLYVPVQWSARNMSREPQDVVMQVGETKWHLRFKHYGSKGRGGISTGWKSFVRGNNLCEGDVCVFEPAKSEVKPFHLDVYIFRAAEGESSNNGMNTSTHLKAQARCPLQEHFLPRKNSKENLDRFIPNRSAMDFDYAHFALTEGNKGKDQTATVSSPSKEAYKKQLAETMNLNHTRILAFRNKPQAPVELLPTDHSASLHQQPKSIKPRRYIPQTSERTLDAPDIVDDFYLNLLDWGSANVLAIALGHTVYLWDASSGSTSELVTIDEEKGPVTSINWAPDGRHVAVGLNNSEVQLWDSGSNRQLRTLKGCHQSRVGSLAWNNHILTTGGMDGNIVNNDVRIRSHIVETYSGHTQEVCGLKWSGSGQQLASGGNDNVVHIWDRSLASSNSTTQWLHRLEEHTSAVKALAWCPFQANLLATGGGGGDRTIKFWNTHTGACLNSVDTGSQVCSLLWSKNERELLSSHGFTQNQLTLWKYPSMVKMAELTGHTSRVLYMAQSPDGCTVASAAGDETLRFWNVFGVPETAKKAAPKAAHEPFSHVNRIR</sequence>
<dbReference type="PROSITE" id="PS50294">
    <property type="entry name" value="WD_REPEATS_REGION"/>
    <property type="match status" value="3"/>
</dbReference>
<dbReference type="PROSITE" id="PS50863">
    <property type="entry name" value="B3"/>
    <property type="match status" value="2"/>
</dbReference>
<evidence type="ECO:0000256" key="15">
    <source>
        <dbReference type="ARBA" id="ARBA00023125"/>
    </source>
</evidence>
<keyword evidence="14" id="KW-0805">Transcription regulation</keyword>
<evidence type="ECO:0000259" key="28">
    <source>
        <dbReference type="PROSITE" id="PS50863"/>
    </source>
</evidence>
<dbReference type="PANTHER" id="PTHR19918:SF8">
    <property type="entry name" value="FI02843P"/>
    <property type="match status" value="1"/>
</dbReference>
<accession>A0ABC8JBU5</accession>
<dbReference type="PROSITE" id="PS00678">
    <property type="entry name" value="WD_REPEATS_1"/>
    <property type="match status" value="1"/>
</dbReference>
<dbReference type="InterPro" id="IPR015300">
    <property type="entry name" value="DNA-bd_pseudobarrel_sf"/>
</dbReference>
<dbReference type="Pfam" id="PF04278">
    <property type="entry name" value="Tic22"/>
    <property type="match status" value="1"/>
</dbReference>
<keyword evidence="19" id="KW-0131">Cell cycle</keyword>
<dbReference type="CDD" id="cd00200">
    <property type="entry name" value="WD40"/>
    <property type="match status" value="1"/>
</dbReference>
<feature type="repeat" description="WD" evidence="26">
    <location>
        <begin position="776"/>
        <end position="817"/>
    </location>
</feature>
<evidence type="ECO:0000256" key="9">
    <source>
        <dbReference type="ARBA" id="ARBA00022737"/>
    </source>
</evidence>
<keyword evidence="15" id="KW-0238">DNA-binding</keyword>
<evidence type="ECO:0000256" key="7">
    <source>
        <dbReference type="ARBA" id="ARBA00022618"/>
    </source>
</evidence>
<evidence type="ECO:0000256" key="6">
    <source>
        <dbReference type="ARBA" id="ARBA00022574"/>
    </source>
</evidence>
<evidence type="ECO:0000256" key="22">
    <source>
        <dbReference type="ARBA" id="ARBA00060366"/>
    </source>
</evidence>
<reference evidence="29 30" key="1">
    <citation type="submission" date="2022-03" db="EMBL/GenBank/DDBJ databases">
        <authorList>
            <person name="Macdonald S."/>
            <person name="Ahmed S."/>
            <person name="Newling K."/>
        </authorList>
    </citation>
    <scope>NUCLEOTIDE SEQUENCE [LARGE SCALE GENOMIC DNA]</scope>
</reference>
<dbReference type="InterPro" id="IPR003340">
    <property type="entry name" value="B3_DNA-bd"/>
</dbReference>
<dbReference type="FunFam" id="2.130.10.10:FF:000224">
    <property type="entry name" value="cell division cycle protein 20 homolog"/>
    <property type="match status" value="1"/>
</dbReference>
<evidence type="ECO:0000256" key="1">
    <source>
        <dbReference type="ARBA" id="ARBA00004123"/>
    </source>
</evidence>
<feature type="repeat" description="WD" evidence="26">
    <location>
        <begin position="996"/>
        <end position="1029"/>
    </location>
</feature>
<keyword evidence="8" id="KW-0934">Plastid</keyword>
<keyword evidence="13" id="KW-0809">Transit peptide</keyword>
<feature type="repeat" description="WD" evidence="26">
    <location>
        <begin position="908"/>
        <end position="952"/>
    </location>
</feature>
<evidence type="ECO:0000313" key="29">
    <source>
        <dbReference type="EMBL" id="CAH8320947.1"/>
    </source>
</evidence>
<evidence type="ECO:0000256" key="25">
    <source>
        <dbReference type="ARBA" id="ARBA00082221"/>
    </source>
</evidence>
<evidence type="ECO:0000256" key="26">
    <source>
        <dbReference type="PROSITE-ProRule" id="PRU00221"/>
    </source>
</evidence>
<evidence type="ECO:0000256" key="8">
    <source>
        <dbReference type="ARBA" id="ARBA00022640"/>
    </source>
</evidence>
<keyword evidence="10" id="KW-0498">Mitosis</keyword>
<dbReference type="GO" id="GO:0015031">
    <property type="term" value="P:protein transport"/>
    <property type="evidence" value="ECO:0007669"/>
    <property type="project" value="UniProtKB-KW"/>
</dbReference>
<keyword evidence="30" id="KW-1185">Reference proteome</keyword>
<evidence type="ECO:0000256" key="24">
    <source>
        <dbReference type="ARBA" id="ARBA00072390"/>
    </source>
</evidence>
<keyword evidence="5" id="KW-0150">Chloroplast</keyword>
<evidence type="ECO:0000256" key="3">
    <source>
        <dbReference type="ARBA" id="ARBA00006445"/>
    </source>
</evidence>
<dbReference type="PANTHER" id="PTHR19918">
    <property type="entry name" value="CELL DIVISION CYCLE 20 CDC20 FIZZY -RELATED"/>
    <property type="match status" value="1"/>
</dbReference>
<keyword evidence="17" id="KW-0804">Transcription</keyword>
<evidence type="ECO:0000256" key="5">
    <source>
        <dbReference type="ARBA" id="ARBA00022528"/>
    </source>
</evidence>
<evidence type="ECO:0000256" key="17">
    <source>
        <dbReference type="ARBA" id="ARBA00023163"/>
    </source>
</evidence>
<feature type="domain" description="TF-B3" evidence="28">
    <location>
        <begin position="280"/>
        <end position="374"/>
    </location>
</feature>
<evidence type="ECO:0000256" key="14">
    <source>
        <dbReference type="ARBA" id="ARBA00023015"/>
    </source>
</evidence>
<feature type="domain" description="TF-B3" evidence="28">
    <location>
        <begin position="497"/>
        <end position="595"/>
    </location>
</feature>
<comment type="pathway">
    <text evidence="2">Protein modification; protein ubiquitination.</text>
</comment>
<dbReference type="InterPro" id="IPR015943">
    <property type="entry name" value="WD40/YVTN_repeat-like_dom_sf"/>
</dbReference>
<dbReference type="GO" id="GO:0005634">
    <property type="term" value="C:nucleus"/>
    <property type="evidence" value="ECO:0007669"/>
    <property type="project" value="UniProtKB-SubCell"/>
</dbReference>
<feature type="compositionally biased region" description="Low complexity" evidence="27">
    <location>
        <begin position="47"/>
        <end position="64"/>
    </location>
</feature>
<dbReference type="SUPFAM" id="SSF50998">
    <property type="entry name" value="Quinoprotein alcohol dehydrogenase-like"/>
    <property type="match status" value="1"/>
</dbReference>
<evidence type="ECO:0000313" key="30">
    <source>
        <dbReference type="Proteomes" id="UP001642260"/>
    </source>
</evidence>
<dbReference type="GO" id="GO:0051301">
    <property type="term" value="P:cell division"/>
    <property type="evidence" value="ECO:0007669"/>
    <property type="project" value="UniProtKB-KW"/>
</dbReference>
<dbReference type="InterPro" id="IPR001680">
    <property type="entry name" value="WD40_rpt"/>
</dbReference>
<feature type="repeat" description="WD" evidence="26">
    <location>
        <begin position="860"/>
        <end position="892"/>
    </location>
</feature>
<dbReference type="Gene3D" id="2.130.10.10">
    <property type="entry name" value="YVTN repeat-like/Quinoprotein amine dehydrogenase"/>
    <property type="match status" value="1"/>
</dbReference>
<dbReference type="SMART" id="SM00320">
    <property type="entry name" value="WD40"/>
    <property type="match status" value="6"/>
</dbReference>
<dbReference type="InterPro" id="IPR033010">
    <property type="entry name" value="Cdc20/Fizzy"/>
</dbReference>
<keyword evidence="16" id="KW-0472">Membrane</keyword>
<dbReference type="GO" id="GO:0031972">
    <property type="term" value="C:chloroplast intermembrane space"/>
    <property type="evidence" value="ECO:0007669"/>
    <property type="project" value="UniProtKB-SubCell"/>
</dbReference>
<dbReference type="InterPro" id="IPR011047">
    <property type="entry name" value="Quinoprotein_ADH-like_sf"/>
</dbReference>
<evidence type="ECO:0000256" key="10">
    <source>
        <dbReference type="ARBA" id="ARBA00022776"/>
    </source>
</evidence>
<dbReference type="AlphaFoldDB" id="A0ABC8JBU5"/>
<dbReference type="SUPFAM" id="SSF101936">
    <property type="entry name" value="DNA-binding pseudobarrel domain"/>
    <property type="match status" value="2"/>
</dbReference>
<evidence type="ECO:0000256" key="21">
    <source>
        <dbReference type="ARBA" id="ARBA00053802"/>
    </source>
</evidence>
<dbReference type="Proteomes" id="UP001642260">
    <property type="component" value="Unassembled WGS sequence"/>
</dbReference>
<proteinExistence type="inferred from homology"/>
<dbReference type="Gene3D" id="2.40.330.10">
    <property type="entry name" value="DNA-binding pseudobarrel domain"/>
    <property type="match status" value="2"/>
</dbReference>
<comment type="function">
    <text evidence="21">Involved in protein precursor import into chloroplasts. Imported into the intermembrane space via the Toc translocon. May be involved in the import pathway used by proteins without a cleavable N-terminal pre-sequence.</text>
</comment>
<evidence type="ECO:0000256" key="23">
    <source>
        <dbReference type="ARBA" id="ARBA00061192"/>
    </source>
</evidence>
<dbReference type="SMART" id="SM01019">
    <property type="entry name" value="B3"/>
    <property type="match status" value="2"/>
</dbReference>
<evidence type="ECO:0000256" key="20">
    <source>
        <dbReference type="ARBA" id="ARBA00023425"/>
    </source>
</evidence>
<evidence type="ECO:0000256" key="2">
    <source>
        <dbReference type="ARBA" id="ARBA00004906"/>
    </source>
</evidence>
<evidence type="ECO:0000256" key="18">
    <source>
        <dbReference type="ARBA" id="ARBA00023242"/>
    </source>
</evidence>
<comment type="similarity">
    <text evidence="23">Belongs to the Tic22 family.</text>
</comment>
<evidence type="ECO:0000256" key="16">
    <source>
        <dbReference type="ARBA" id="ARBA00023136"/>
    </source>
</evidence>
<keyword evidence="12" id="KW-0653">Protein transport</keyword>
<evidence type="ECO:0000256" key="19">
    <source>
        <dbReference type="ARBA" id="ARBA00023306"/>
    </source>
</evidence>
<dbReference type="Pfam" id="PF02362">
    <property type="entry name" value="B3"/>
    <property type="match status" value="2"/>
</dbReference>
<name>A0ABC8JBU5_ERUVS</name>
<evidence type="ECO:0000256" key="4">
    <source>
        <dbReference type="ARBA" id="ARBA00022448"/>
    </source>
</evidence>
<keyword evidence="9" id="KW-0677">Repeat</keyword>
<gene>
    <name evidence="29" type="ORF">ERUC_LOCUS9241</name>
</gene>
<dbReference type="EMBL" id="CAKOAT010094932">
    <property type="protein sequence ID" value="CAH8320947.1"/>
    <property type="molecule type" value="Genomic_DNA"/>
</dbReference>
<dbReference type="GO" id="GO:0003677">
    <property type="term" value="F:DNA binding"/>
    <property type="evidence" value="ECO:0007669"/>
    <property type="project" value="UniProtKB-KW"/>
</dbReference>
<dbReference type="InterPro" id="IPR007378">
    <property type="entry name" value="Tic22-like"/>
</dbReference>
<keyword evidence="4" id="KW-0813">Transport</keyword>
<dbReference type="PROSITE" id="PS50082">
    <property type="entry name" value="WD_REPEATS_2"/>
    <property type="match status" value="4"/>
</dbReference>
<dbReference type="Pfam" id="PF24807">
    <property type="entry name" value="WD40_CDC20-Fz"/>
    <property type="match status" value="1"/>
</dbReference>
<feature type="region of interest" description="Disordered" evidence="27">
    <location>
        <begin position="43"/>
        <end position="64"/>
    </location>
</feature>
<keyword evidence="6 26" id="KW-0853">WD repeat</keyword>
<evidence type="ECO:0000256" key="27">
    <source>
        <dbReference type="SAM" id="MobiDB-lite"/>
    </source>
</evidence>
<protein>
    <recommendedName>
        <fullName evidence="24">Protein TIC 22, chloroplastic</fullName>
    </recommendedName>
    <alternativeName>
        <fullName evidence="25">Translocon at the inner envelope membrane of chloroplasts 22</fullName>
    </alternativeName>
</protein>
<dbReference type="InterPro" id="IPR019775">
    <property type="entry name" value="WD40_repeat_CS"/>
</dbReference>
<keyword evidence="18" id="KW-0539">Nucleus</keyword>
<keyword evidence="7" id="KW-0132">Cell division</keyword>
<comment type="function">
    <text evidence="20">Component of the anaphase promoting complex/cyclosome (APC/C), a cell cycle-regulated E3 ubiquitin-protein ligase complex that controls progression through mitosis and the G1 phase of the cell cycle.</text>
</comment>
<keyword evidence="11" id="KW-0833">Ubl conjugation pathway</keyword>
<comment type="subcellular location">
    <subcellularLocation>
        <location evidence="1">Nucleus</location>
    </subcellularLocation>
    <subcellularLocation>
        <location evidence="22">Plastid</location>
        <location evidence="22">Chloroplast intermembrane space</location>
        <topology evidence="22">Peripheral membrane protein</topology>
    </subcellularLocation>
</comment>